<keyword evidence="1" id="KW-0812">Transmembrane</keyword>
<gene>
    <name evidence="2" type="ORF">ACFQJ6_09975</name>
</gene>
<feature type="transmembrane region" description="Helical" evidence="1">
    <location>
        <begin position="7"/>
        <end position="27"/>
    </location>
</feature>
<evidence type="ECO:0000256" key="1">
    <source>
        <dbReference type="SAM" id="Phobius"/>
    </source>
</evidence>
<proteinExistence type="predicted"/>
<feature type="transmembrane region" description="Helical" evidence="1">
    <location>
        <begin position="33"/>
        <end position="52"/>
    </location>
</feature>
<protein>
    <recommendedName>
        <fullName evidence="4">Secreted peptide</fullName>
    </recommendedName>
</protein>
<dbReference type="EMBL" id="JBHSZH010000005">
    <property type="protein sequence ID" value="MFC7080391.1"/>
    <property type="molecule type" value="Genomic_DNA"/>
</dbReference>
<keyword evidence="3" id="KW-1185">Reference proteome</keyword>
<evidence type="ECO:0000313" key="2">
    <source>
        <dbReference type="EMBL" id="MFC7080391.1"/>
    </source>
</evidence>
<dbReference type="RefSeq" id="WP_276281754.1">
    <property type="nucleotide sequence ID" value="NZ_CP119809.1"/>
</dbReference>
<name>A0ABD5WNZ7_9EURY</name>
<keyword evidence="1" id="KW-1133">Transmembrane helix</keyword>
<sequence length="104" mass="10506">MAVVVSAVFVVVVVIFVVGTVVVSAVFVGIVSAVRAVVGVVGVVPVVAGLVAEGIQKYSLRNSTATATTVTARKNAQKAPARSRSLRGIFSLASLARIVARGGD</sequence>
<evidence type="ECO:0000313" key="3">
    <source>
        <dbReference type="Proteomes" id="UP001596407"/>
    </source>
</evidence>
<comment type="caution">
    <text evidence="2">The sequence shown here is derived from an EMBL/GenBank/DDBJ whole genome shotgun (WGS) entry which is preliminary data.</text>
</comment>
<dbReference type="AlphaFoldDB" id="A0ABD5WNZ7"/>
<organism evidence="2 3">
    <name type="scientific">Halorussus caseinilyticus</name>
    <dbReference type="NCBI Taxonomy" id="3034025"/>
    <lineage>
        <taxon>Archaea</taxon>
        <taxon>Methanobacteriati</taxon>
        <taxon>Methanobacteriota</taxon>
        <taxon>Stenosarchaea group</taxon>
        <taxon>Halobacteria</taxon>
        <taxon>Halobacteriales</taxon>
        <taxon>Haladaptataceae</taxon>
        <taxon>Halorussus</taxon>
    </lineage>
</organism>
<dbReference type="Proteomes" id="UP001596407">
    <property type="component" value="Unassembled WGS sequence"/>
</dbReference>
<reference evidence="2 3" key="1">
    <citation type="journal article" date="2019" name="Int. J. Syst. Evol. Microbiol.">
        <title>The Global Catalogue of Microorganisms (GCM) 10K type strain sequencing project: providing services to taxonomists for standard genome sequencing and annotation.</title>
        <authorList>
            <consortium name="The Broad Institute Genomics Platform"/>
            <consortium name="The Broad Institute Genome Sequencing Center for Infectious Disease"/>
            <person name="Wu L."/>
            <person name="Ma J."/>
        </authorList>
    </citation>
    <scope>NUCLEOTIDE SEQUENCE [LARGE SCALE GENOMIC DNA]</scope>
    <source>
        <strain evidence="2 3">DT72</strain>
    </source>
</reference>
<keyword evidence="1" id="KW-0472">Membrane</keyword>
<dbReference type="GeneID" id="79302974"/>
<accession>A0ABD5WNZ7</accession>
<evidence type="ECO:0008006" key="4">
    <source>
        <dbReference type="Google" id="ProtNLM"/>
    </source>
</evidence>